<evidence type="ECO:0000313" key="5">
    <source>
        <dbReference type="Proteomes" id="UP000053328"/>
    </source>
</evidence>
<dbReference type="RefSeq" id="XP_016241750.1">
    <property type="nucleotide sequence ID" value="XM_016376474.1"/>
</dbReference>
<name>A0A0D2CDE7_9EURO</name>
<dbReference type="Proteomes" id="UP000053328">
    <property type="component" value="Unassembled WGS sequence"/>
</dbReference>
<dbReference type="InterPro" id="IPR019775">
    <property type="entry name" value="WD40_repeat_CS"/>
</dbReference>
<dbReference type="HOGENOM" id="CLU_1461334_0_0_1"/>
<reference evidence="4 5" key="1">
    <citation type="submission" date="2015-01" db="EMBL/GenBank/DDBJ databases">
        <title>The Genome Sequence of Exophiala spinifera CBS89968.</title>
        <authorList>
            <consortium name="The Broad Institute Genomics Platform"/>
            <person name="Cuomo C."/>
            <person name="de Hoog S."/>
            <person name="Gorbushina A."/>
            <person name="Stielow B."/>
            <person name="Teixiera M."/>
            <person name="Abouelleil A."/>
            <person name="Chapman S.B."/>
            <person name="Priest M."/>
            <person name="Young S.K."/>
            <person name="Wortman J."/>
            <person name="Nusbaum C."/>
            <person name="Birren B."/>
        </authorList>
    </citation>
    <scope>NUCLEOTIDE SEQUENCE [LARGE SCALE GENOMIC DNA]</scope>
    <source>
        <strain evidence="4 5">CBS 89968</strain>
    </source>
</reference>
<dbReference type="PROSITE" id="PS00678">
    <property type="entry name" value="WD_REPEATS_1"/>
    <property type="match status" value="1"/>
</dbReference>
<evidence type="ECO:0000256" key="3">
    <source>
        <dbReference type="PROSITE-ProRule" id="PRU00221"/>
    </source>
</evidence>
<evidence type="ECO:0000313" key="4">
    <source>
        <dbReference type="EMBL" id="KIW21534.1"/>
    </source>
</evidence>
<dbReference type="Gene3D" id="2.130.10.10">
    <property type="entry name" value="YVTN repeat-like/Quinoprotein amine dehydrogenase"/>
    <property type="match status" value="1"/>
</dbReference>
<evidence type="ECO:0000256" key="2">
    <source>
        <dbReference type="ARBA" id="ARBA00022737"/>
    </source>
</evidence>
<gene>
    <name evidence="4" type="ORF">PV08_02114</name>
</gene>
<dbReference type="PROSITE" id="PS50294">
    <property type="entry name" value="WD_REPEATS_REGION"/>
    <property type="match status" value="1"/>
</dbReference>
<organism evidence="4 5">
    <name type="scientific">Exophiala spinifera</name>
    <dbReference type="NCBI Taxonomy" id="91928"/>
    <lineage>
        <taxon>Eukaryota</taxon>
        <taxon>Fungi</taxon>
        <taxon>Dikarya</taxon>
        <taxon>Ascomycota</taxon>
        <taxon>Pezizomycotina</taxon>
        <taxon>Eurotiomycetes</taxon>
        <taxon>Chaetothyriomycetidae</taxon>
        <taxon>Chaetothyriales</taxon>
        <taxon>Herpotrichiellaceae</taxon>
        <taxon>Exophiala</taxon>
    </lineage>
</organism>
<evidence type="ECO:0000256" key="1">
    <source>
        <dbReference type="ARBA" id="ARBA00022574"/>
    </source>
</evidence>
<keyword evidence="5" id="KW-1185">Reference proteome</keyword>
<dbReference type="SUPFAM" id="SSF50978">
    <property type="entry name" value="WD40 repeat-like"/>
    <property type="match status" value="1"/>
</dbReference>
<keyword evidence="2" id="KW-0677">Repeat</keyword>
<dbReference type="PANTHER" id="PTHR19879:SF9">
    <property type="entry name" value="TRANSCRIPTION INITIATION FACTOR TFIID SUBUNIT 5"/>
    <property type="match status" value="1"/>
</dbReference>
<dbReference type="PROSITE" id="PS50082">
    <property type="entry name" value="WD_REPEATS_2"/>
    <property type="match status" value="2"/>
</dbReference>
<feature type="repeat" description="WD" evidence="3">
    <location>
        <begin position="143"/>
        <end position="177"/>
    </location>
</feature>
<protein>
    <submittedName>
        <fullName evidence="4">Uncharacterized protein</fullName>
    </submittedName>
</protein>
<dbReference type="EMBL" id="KN847492">
    <property type="protein sequence ID" value="KIW21534.1"/>
    <property type="molecule type" value="Genomic_DNA"/>
</dbReference>
<dbReference type="VEuPathDB" id="FungiDB:PV08_02114"/>
<dbReference type="InterPro" id="IPR015943">
    <property type="entry name" value="WD40/YVTN_repeat-like_dom_sf"/>
</dbReference>
<keyword evidence="1 3" id="KW-0853">WD repeat</keyword>
<accession>A0A0D2CDE7</accession>
<dbReference type="PANTHER" id="PTHR19879">
    <property type="entry name" value="TRANSCRIPTION INITIATION FACTOR TFIID"/>
    <property type="match status" value="1"/>
</dbReference>
<feature type="repeat" description="WD" evidence="3">
    <location>
        <begin position="95"/>
        <end position="136"/>
    </location>
</feature>
<dbReference type="OrthoDB" id="4161138at2759"/>
<dbReference type="STRING" id="91928.A0A0D2CDE7"/>
<dbReference type="Pfam" id="PF00400">
    <property type="entry name" value="WD40"/>
    <property type="match status" value="2"/>
</dbReference>
<dbReference type="InterPro" id="IPR001680">
    <property type="entry name" value="WD40_rpt"/>
</dbReference>
<dbReference type="AlphaFoldDB" id="A0A0D2CDE7"/>
<proteinExistence type="predicted"/>
<sequence>MSLVGEVSKAIRTLITLQNWAKGDSSLTNFVHEAWKFALRYRRMMDQAPLQIYISGLLFAPKESIFRAEVGKKRPDWIKRAPEVIEIWDGVLTTLEGHSGWVDTVTFSPNGMLVASGSCDETVRLWDAATWQMKTTLQCLSLVKAVAFSPDSRLMATGLMNHIIQLWDVAIGQLITTLDTSSSTT</sequence>
<dbReference type="InterPro" id="IPR036322">
    <property type="entry name" value="WD40_repeat_dom_sf"/>
</dbReference>
<dbReference type="SMART" id="SM00320">
    <property type="entry name" value="WD40"/>
    <property type="match status" value="2"/>
</dbReference>
<dbReference type="GeneID" id="27329197"/>